<dbReference type="AlphaFoldDB" id="A0A7W7QZ65"/>
<evidence type="ECO:0000256" key="1">
    <source>
        <dbReference type="ARBA" id="ARBA00022801"/>
    </source>
</evidence>
<dbReference type="Proteomes" id="UP000540506">
    <property type="component" value="Unassembled WGS sequence"/>
</dbReference>
<dbReference type="Gene3D" id="3.40.50.1820">
    <property type="entry name" value="alpha/beta hydrolase"/>
    <property type="match status" value="1"/>
</dbReference>
<evidence type="ECO:0000313" key="3">
    <source>
        <dbReference type="EMBL" id="MBB4922517.1"/>
    </source>
</evidence>
<dbReference type="PANTHER" id="PTHR43798:SF31">
    <property type="entry name" value="AB HYDROLASE SUPERFAMILY PROTEIN YCLE"/>
    <property type="match status" value="1"/>
</dbReference>
<sequence length="254" mass="27222">MEHLVRVSGGELWAEDCGGDGPPLVLLHPGIGDSRIWDQLLSRLTARHRVIRYDVRGYGRSPQPTGPYSRLADLIAVLDHFGLRRVALVGCSMGGETALNLALAAPEKVASLVLLCPGITGYPWPPEEELDAEYEALSAAGDEAGLIAFGLREWSAAGADPTAVRQMTSAARAWPSEDQYQLADPDTFERLGELDLPAVLLVGDLDRPALIAANEQIADRIPGCRLVVVPGADHYLPLRAPELIIETILAGPAL</sequence>
<proteinExistence type="predicted"/>
<comment type="caution">
    <text evidence="3">The sequence shown here is derived from an EMBL/GenBank/DDBJ whole genome shotgun (WGS) entry which is preliminary data.</text>
</comment>
<organism evidence="3 4">
    <name type="scientific">Kitasatospora kifunensis</name>
    <name type="common">Streptomyces kifunensis</name>
    <dbReference type="NCBI Taxonomy" id="58351"/>
    <lineage>
        <taxon>Bacteria</taxon>
        <taxon>Bacillati</taxon>
        <taxon>Actinomycetota</taxon>
        <taxon>Actinomycetes</taxon>
        <taxon>Kitasatosporales</taxon>
        <taxon>Streptomycetaceae</taxon>
        <taxon>Kitasatospora</taxon>
    </lineage>
</organism>
<dbReference type="InterPro" id="IPR050266">
    <property type="entry name" value="AB_hydrolase_sf"/>
</dbReference>
<dbReference type="SUPFAM" id="SSF53474">
    <property type="entry name" value="alpha/beta-Hydrolases"/>
    <property type="match status" value="1"/>
</dbReference>
<dbReference type="EMBL" id="JACHJV010000001">
    <property type="protein sequence ID" value="MBB4922517.1"/>
    <property type="molecule type" value="Genomic_DNA"/>
</dbReference>
<keyword evidence="1" id="KW-0378">Hydrolase</keyword>
<dbReference type="RefSeq" id="WP_221521480.1">
    <property type="nucleotide sequence ID" value="NZ_JACHJV010000001.1"/>
</dbReference>
<gene>
    <name evidence="3" type="ORF">FHR34_001510</name>
</gene>
<evidence type="ECO:0000313" key="4">
    <source>
        <dbReference type="Proteomes" id="UP000540506"/>
    </source>
</evidence>
<feature type="domain" description="AB hydrolase-1" evidence="2">
    <location>
        <begin position="24"/>
        <end position="245"/>
    </location>
</feature>
<protein>
    <submittedName>
        <fullName evidence="3">Pimeloyl-ACP methyl ester carboxylesterase</fullName>
    </submittedName>
</protein>
<keyword evidence="4" id="KW-1185">Reference proteome</keyword>
<dbReference type="GO" id="GO:0016787">
    <property type="term" value="F:hydrolase activity"/>
    <property type="evidence" value="ECO:0007669"/>
    <property type="project" value="UniProtKB-KW"/>
</dbReference>
<dbReference type="GO" id="GO:0016020">
    <property type="term" value="C:membrane"/>
    <property type="evidence" value="ECO:0007669"/>
    <property type="project" value="TreeGrafter"/>
</dbReference>
<dbReference type="InterPro" id="IPR029058">
    <property type="entry name" value="AB_hydrolase_fold"/>
</dbReference>
<dbReference type="Pfam" id="PF12697">
    <property type="entry name" value="Abhydrolase_6"/>
    <property type="match status" value="1"/>
</dbReference>
<dbReference type="PRINTS" id="PR00111">
    <property type="entry name" value="ABHYDROLASE"/>
</dbReference>
<evidence type="ECO:0000259" key="2">
    <source>
        <dbReference type="Pfam" id="PF12697"/>
    </source>
</evidence>
<dbReference type="InterPro" id="IPR000073">
    <property type="entry name" value="AB_hydrolase_1"/>
</dbReference>
<accession>A0A7W7QZ65</accession>
<name>A0A7W7QZ65_KITKI</name>
<dbReference type="PANTHER" id="PTHR43798">
    <property type="entry name" value="MONOACYLGLYCEROL LIPASE"/>
    <property type="match status" value="1"/>
</dbReference>
<reference evidence="3 4" key="1">
    <citation type="submission" date="2020-08" db="EMBL/GenBank/DDBJ databases">
        <title>Sequencing the genomes of 1000 actinobacteria strains.</title>
        <authorList>
            <person name="Klenk H.-P."/>
        </authorList>
    </citation>
    <scope>NUCLEOTIDE SEQUENCE [LARGE SCALE GENOMIC DNA]</scope>
    <source>
        <strain evidence="3 4">DSM 41654</strain>
    </source>
</reference>